<dbReference type="Proteomes" id="UP001459714">
    <property type="component" value="Unassembled WGS sequence"/>
</dbReference>
<proteinExistence type="predicted"/>
<protein>
    <submittedName>
        <fullName evidence="1">Uncharacterized protein</fullName>
    </submittedName>
</protein>
<organism evidence="1 2">
    <name type="scientific">Caldifermentibacillus hisashii</name>
    <dbReference type="NCBI Taxonomy" id="996558"/>
    <lineage>
        <taxon>Bacteria</taxon>
        <taxon>Bacillati</taxon>
        <taxon>Bacillota</taxon>
        <taxon>Bacilli</taxon>
        <taxon>Bacillales</taxon>
        <taxon>Bacillaceae</taxon>
        <taxon>Caldifermentibacillus</taxon>
    </lineage>
</organism>
<dbReference type="EMBL" id="JBBYAK010000001">
    <property type="protein sequence ID" value="MEL3959298.1"/>
    <property type="molecule type" value="Genomic_DNA"/>
</dbReference>
<name>A0ABU9K3C2_9BACI</name>
<comment type="caution">
    <text evidence="1">The sequence shown here is derived from an EMBL/GenBank/DDBJ whole genome shotgun (WGS) entry which is preliminary data.</text>
</comment>
<evidence type="ECO:0000313" key="2">
    <source>
        <dbReference type="Proteomes" id="UP001459714"/>
    </source>
</evidence>
<reference evidence="1 2" key="1">
    <citation type="submission" date="2024-03" db="EMBL/GenBank/DDBJ databases">
        <title>Bacilli Hybrid Assemblies.</title>
        <authorList>
            <person name="Kovac J."/>
        </authorList>
    </citation>
    <scope>NUCLEOTIDE SEQUENCE [LARGE SCALE GENOMIC DNA]</scope>
    <source>
        <strain evidence="1 2">FSL M8-0022</strain>
    </source>
</reference>
<evidence type="ECO:0000313" key="1">
    <source>
        <dbReference type="EMBL" id="MEL3959298.1"/>
    </source>
</evidence>
<gene>
    <name evidence="1" type="ORF">NST17_19280</name>
</gene>
<accession>A0ABU9K3C2</accession>
<keyword evidence="2" id="KW-1185">Reference proteome</keyword>
<dbReference type="RefSeq" id="WP_285856756.1">
    <property type="nucleotide sequence ID" value="NZ_CP155471.1"/>
</dbReference>
<sequence length="40" mass="4560">MDRLLDRLAILSPGKNPKSAKITVEKINRGRRSIRLVKES</sequence>